<accession>A0AAN7LN85</accession>
<dbReference type="PANTHER" id="PTHR31901">
    <property type="entry name" value="GH3 DOMAIN-CONTAINING PROTEIN"/>
    <property type="match status" value="1"/>
</dbReference>
<sequence length="471" mass="53375">MPSTAEDLERRAFFQNLPVPVMNKYVEGLDQGKAMHILFIKQEIRTPGGLMARPTLTSYYKSSNFLNRPYNRFNIYTSPNEAILCLEIKQSMYCQLLCGLIQRHRFCGAVFASAFLRAIKFLEANWEEMCSNIRTGRVSSWITDLPCRRAVSSMLIGPNPELADSIEKECGSGKSWEGIVKRLWPRTKYIEAIITGSMAQYIPTLDFYSGGIPLVSIPYASSESCSGINLQPLSKPSDVSYTLLPNMAYFEFLPLENNHGETETVDLVDVRPGHYYELIVTTLTGLYRYRVGDILMVTGFHNKAPKFRFVQRRNVVLSIDTDKTSEEDLLNAVTKAKERLEQLGLLLAEYTSYPDTSSIPGHYVLYWELKAKGGKSDFPELDKGIMEESLDSVYRRCRMKEKSIGPLEIRVVREGTFDLLMDYCIVQGSLMSQYKTQRCIKSDAALKILNSGVMGSFCSQCVSSWDPLNML</sequence>
<dbReference type="EMBL" id="JAXQNO010000008">
    <property type="protein sequence ID" value="KAK4791908.1"/>
    <property type="molecule type" value="Genomic_DNA"/>
</dbReference>
<dbReference type="Pfam" id="PF23571">
    <property type="entry name" value="GH3_M"/>
    <property type="match status" value="1"/>
</dbReference>
<comment type="caution">
    <text evidence="5">The sequence shown here is derived from an EMBL/GenBank/DDBJ whole genome shotgun (WGS) entry which is preliminary data.</text>
</comment>
<keyword evidence="2" id="KW-0436">Ligase</keyword>
<gene>
    <name evidence="5" type="ORF">SAY86_022343</name>
</gene>
<feature type="domain" description="GH3 middle" evidence="3">
    <location>
        <begin position="241"/>
        <end position="312"/>
    </location>
</feature>
<dbReference type="Pfam" id="PF03321">
    <property type="entry name" value="GH3"/>
    <property type="match status" value="1"/>
</dbReference>
<protein>
    <submittedName>
        <fullName evidence="5">Uncharacterized protein</fullName>
    </submittedName>
</protein>
<evidence type="ECO:0000313" key="6">
    <source>
        <dbReference type="Proteomes" id="UP001346149"/>
    </source>
</evidence>
<organism evidence="5 6">
    <name type="scientific">Trapa natans</name>
    <name type="common">Water chestnut</name>
    <dbReference type="NCBI Taxonomy" id="22666"/>
    <lineage>
        <taxon>Eukaryota</taxon>
        <taxon>Viridiplantae</taxon>
        <taxon>Streptophyta</taxon>
        <taxon>Embryophyta</taxon>
        <taxon>Tracheophyta</taxon>
        <taxon>Spermatophyta</taxon>
        <taxon>Magnoliopsida</taxon>
        <taxon>eudicotyledons</taxon>
        <taxon>Gunneridae</taxon>
        <taxon>Pentapetalae</taxon>
        <taxon>rosids</taxon>
        <taxon>malvids</taxon>
        <taxon>Myrtales</taxon>
        <taxon>Lythraceae</taxon>
        <taxon>Trapa</taxon>
    </lineage>
</organism>
<dbReference type="AlphaFoldDB" id="A0AAN7LN85"/>
<dbReference type="InterPro" id="IPR055377">
    <property type="entry name" value="GH3_M"/>
</dbReference>
<evidence type="ECO:0000259" key="4">
    <source>
        <dbReference type="Pfam" id="PF23572"/>
    </source>
</evidence>
<evidence type="ECO:0000256" key="2">
    <source>
        <dbReference type="ARBA" id="ARBA00022598"/>
    </source>
</evidence>
<feature type="domain" description="GH3 C-terminal" evidence="4">
    <location>
        <begin position="327"/>
        <end position="442"/>
    </location>
</feature>
<name>A0AAN7LN85_TRANT</name>
<dbReference type="GO" id="GO:0016881">
    <property type="term" value="F:acid-amino acid ligase activity"/>
    <property type="evidence" value="ECO:0007669"/>
    <property type="project" value="TreeGrafter"/>
</dbReference>
<keyword evidence="6" id="KW-1185">Reference proteome</keyword>
<dbReference type="Proteomes" id="UP001346149">
    <property type="component" value="Unassembled WGS sequence"/>
</dbReference>
<evidence type="ECO:0000259" key="3">
    <source>
        <dbReference type="Pfam" id="PF23571"/>
    </source>
</evidence>
<dbReference type="GO" id="GO:0005737">
    <property type="term" value="C:cytoplasm"/>
    <property type="evidence" value="ECO:0007669"/>
    <property type="project" value="TreeGrafter"/>
</dbReference>
<dbReference type="InterPro" id="IPR055378">
    <property type="entry name" value="GH3_C"/>
</dbReference>
<comment type="similarity">
    <text evidence="1">Belongs to the IAA-amido conjugating enzyme family.</text>
</comment>
<dbReference type="InterPro" id="IPR004993">
    <property type="entry name" value="GH3"/>
</dbReference>
<proteinExistence type="inferred from homology"/>
<dbReference type="PANTHER" id="PTHR31901:SF33">
    <property type="entry name" value="INDOLE-3-ACETIC ACID-AMIDO SYNTHETASE GH3.17"/>
    <property type="match status" value="1"/>
</dbReference>
<evidence type="ECO:0000313" key="5">
    <source>
        <dbReference type="EMBL" id="KAK4791908.1"/>
    </source>
</evidence>
<evidence type="ECO:0000256" key="1">
    <source>
        <dbReference type="ARBA" id="ARBA00008068"/>
    </source>
</evidence>
<reference evidence="5 6" key="1">
    <citation type="journal article" date="2023" name="Hortic Res">
        <title>Pangenome of water caltrop reveals structural variations and asymmetric subgenome divergence after allopolyploidization.</title>
        <authorList>
            <person name="Zhang X."/>
            <person name="Chen Y."/>
            <person name="Wang L."/>
            <person name="Yuan Y."/>
            <person name="Fang M."/>
            <person name="Shi L."/>
            <person name="Lu R."/>
            <person name="Comes H.P."/>
            <person name="Ma Y."/>
            <person name="Chen Y."/>
            <person name="Huang G."/>
            <person name="Zhou Y."/>
            <person name="Zheng Z."/>
            <person name="Qiu Y."/>
        </authorList>
    </citation>
    <scope>NUCLEOTIDE SEQUENCE [LARGE SCALE GENOMIC DNA]</scope>
    <source>
        <strain evidence="5">F231</strain>
    </source>
</reference>
<dbReference type="Pfam" id="PF23572">
    <property type="entry name" value="GH3_C"/>
    <property type="match status" value="1"/>
</dbReference>